<dbReference type="AlphaFoldDB" id="A0A9D5JUJ0"/>
<feature type="transmembrane region" description="Helical" evidence="7">
    <location>
        <begin position="274"/>
        <end position="295"/>
    </location>
</feature>
<accession>A0A9D5JUJ0</accession>
<dbReference type="PANTHER" id="PTHR33362:SF3">
    <property type="entry name" value="SIALIC ACID TRAP TRANSPORTER PERMEASE PROTEIN SIAT"/>
    <property type="match status" value="1"/>
</dbReference>
<dbReference type="PIRSF" id="PIRSF006066">
    <property type="entry name" value="HI0050"/>
    <property type="match status" value="1"/>
</dbReference>
<proteinExistence type="predicted"/>
<comment type="caution">
    <text evidence="9">The sequence shown here is derived from an EMBL/GenBank/DDBJ whole genome shotgun (WGS) entry which is preliminary data.</text>
</comment>
<dbReference type="PANTHER" id="PTHR33362">
    <property type="entry name" value="SIALIC ACID TRAP TRANSPORTER PERMEASE PROTEIN SIAT-RELATED"/>
    <property type="match status" value="1"/>
</dbReference>
<evidence type="ECO:0000256" key="6">
    <source>
        <dbReference type="ARBA" id="ARBA00023136"/>
    </source>
</evidence>
<dbReference type="GO" id="GO:0022857">
    <property type="term" value="F:transmembrane transporter activity"/>
    <property type="evidence" value="ECO:0007669"/>
    <property type="project" value="TreeGrafter"/>
</dbReference>
<keyword evidence="3" id="KW-0997">Cell inner membrane</keyword>
<keyword evidence="5 7" id="KW-1133">Transmembrane helix</keyword>
<feature type="transmembrane region" description="Helical" evidence="7">
    <location>
        <begin position="54"/>
        <end position="72"/>
    </location>
</feature>
<evidence type="ECO:0000256" key="4">
    <source>
        <dbReference type="ARBA" id="ARBA00022692"/>
    </source>
</evidence>
<feature type="transmembrane region" description="Helical" evidence="7">
    <location>
        <begin position="399"/>
        <end position="423"/>
    </location>
</feature>
<feature type="transmembrane region" description="Helical" evidence="7">
    <location>
        <begin position="6"/>
        <end position="34"/>
    </location>
</feature>
<feature type="transmembrane region" description="Helical" evidence="7">
    <location>
        <begin position="244"/>
        <end position="262"/>
    </location>
</feature>
<evidence type="ECO:0000256" key="5">
    <source>
        <dbReference type="ARBA" id="ARBA00022989"/>
    </source>
</evidence>
<evidence type="ECO:0000256" key="7">
    <source>
        <dbReference type="SAM" id="Phobius"/>
    </source>
</evidence>
<keyword evidence="4 7" id="KW-0812">Transmembrane</keyword>
<evidence type="ECO:0000256" key="2">
    <source>
        <dbReference type="ARBA" id="ARBA00022475"/>
    </source>
</evidence>
<sequence>MTALVLFVLFFLFMIGMPIAFTIIAVTMVMSLLFPLELPLVVIPQNMSSGVEGFTLLAVPLFILTAKIMNAGKITERVFDFAKATVGNIRGGLAHVNILASLIFAGMSGAAIADAAGLGEIEIKAMKEEGYESVFSAAITAGSSIIGPIFPPSIPILLYGSLVGVSIGELFLAGIVPGCMMALLLFVTAYVIAVRRHYPYTPFPGGWEYVKGFGKALARGIFPLFTPIIILGSIMFGIATPTEAAVLAVLYSLVLGFCYKTIRFKDIPSLFLEAGLDSALVLFIVAAVSAFSWMITAKEIPQTLTTLIFGAIESPALVTLTIIGILIVLGLFMNPTPGLLLCVPLFLPVAQKLGFNLVQFGVMIVLALAIGLLTPPVGLVLYIVANVAQVEVGDIIKELIPFIIALLIVVLLIAFMPGFTLYIPNLLYGK</sequence>
<dbReference type="InterPro" id="IPR004681">
    <property type="entry name" value="TRAP_DctM"/>
</dbReference>
<evidence type="ECO:0000313" key="10">
    <source>
        <dbReference type="Proteomes" id="UP000649604"/>
    </source>
</evidence>
<feature type="domain" description="TRAP C4-dicarboxylate transport system permease DctM subunit" evidence="8">
    <location>
        <begin position="7"/>
        <end position="418"/>
    </location>
</feature>
<dbReference type="InterPro" id="IPR010656">
    <property type="entry name" value="DctM"/>
</dbReference>
<dbReference type="NCBIfam" id="TIGR00786">
    <property type="entry name" value="dctM"/>
    <property type="match status" value="1"/>
</dbReference>
<feature type="transmembrane region" description="Helical" evidence="7">
    <location>
        <begin position="216"/>
        <end position="238"/>
    </location>
</feature>
<keyword evidence="2" id="KW-1003">Cell membrane</keyword>
<feature type="transmembrane region" description="Helical" evidence="7">
    <location>
        <begin position="307"/>
        <end position="332"/>
    </location>
</feature>
<name>A0A9D5JUJ0_9BACT</name>
<feature type="transmembrane region" description="Helical" evidence="7">
    <location>
        <begin position="170"/>
        <end position="195"/>
    </location>
</feature>
<evidence type="ECO:0000256" key="1">
    <source>
        <dbReference type="ARBA" id="ARBA00004429"/>
    </source>
</evidence>
<evidence type="ECO:0000256" key="3">
    <source>
        <dbReference type="ARBA" id="ARBA00022519"/>
    </source>
</evidence>
<comment type="subcellular location">
    <subcellularLocation>
        <location evidence="1">Cell inner membrane</location>
        <topology evidence="1">Multi-pass membrane protein</topology>
    </subcellularLocation>
</comment>
<protein>
    <submittedName>
        <fullName evidence="9">TRAP transporter large permease subunit</fullName>
    </submittedName>
</protein>
<feature type="transmembrane region" description="Helical" evidence="7">
    <location>
        <begin position="92"/>
        <end position="113"/>
    </location>
</feature>
<gene>
    <name evidence="9" type="ORF">GF339_06280</name>
</gene>
<feature type="transmembrane region" description="Helical" evidence="7">
    <location>
        <begin position="364"/>
        <end position="387"/>
    </location>
</feature>
<evidence type="ECO:0000313" key="9">
    <source>
        <dbReference type="EMBL" id="MBD3324172.1"/>
    </source>
</evidence>
<dbReference type="Pfam" id="PF06808">
    <property type="entry name" value="DctM"/>
    <property type="match status" value="1"/>
</dbReference>
<dbReference type="EMBL" id="WJJP01000195">
    <property type="protein sequence ID" value="MBD3324172.1"/>
    <property type="molecule type" value="Genomic_DNA"/>
</dbReference>
<feature type="transmembrane region" description="Helical" evidence="7">
    <location>
        <begin position="134"/>
        <end position="158"/>
    </location>
</feature>
<dbReference type="Proteomes" id="UP000649604">
    <property type="component" value="Unassembled WGS sequence"/>
</dbReference>
<keyword evidence="6 7" id="KW-0472">Membrane</keyword>
<reference evidence="9" key="1">
    <citation type="submission" date="2019-11" db="EMBL/GenBank/DDBJ databases">
        <title>Microbial mats filling the niche in hypersaline microbial mats.</title>
        <authorList>
            <person name="Wong H.L."/>
            <person name="Macleod F.I."/>
            <person name="White R.A. III"/>
            <person name="Burns B.P."/>
        </authorList>
    </citation>
    <scope>NUCLEOTIDE SEQUENCE</scope>
    <source>
        <strain evidence="9">Rbin_158</strain>
    </source>
</reference>
<evidence type="ECO:0000259" key="8">
    <source>
        <dbReference type="Pfam" id="PF06808"/>
    </source>
</evidence>
<dbReference type="GO" id="GO:0005886">
    <property type="term" value="C:plasma membrane"/>
    <property type="evidence" value="ECO:0007669"/>
    <property type="project" value="UniProtKB-SubCell"/>
</dbReference>
<organism evidence="9 10">
    <name type="scientific">candidate division KSB3 bacterium</name>
    <dbReference type="NCBI Taxonomy" id="2044937"/>
    <lineage>
        <taxon>Bacteria</taxon>
        <taxon>candidate division KSB3</taxon>
    </lineage>
</organism>